<dbReference type="EMBL" id="QLLR01000030">
    <property type="protein sequence ID" value="RAJ24642.1"/>
    <property type="molecule type" value="Genomic_DNA"/>
</dbReference>
<comment type="caution">
    <text evidence="3">The sequence shown here is derived from an EMBL/GenBank/DDBJ whole genome shotgun (WGS) entry which is preliminary data.</text>
</comment>
<organism evidence="3 4">
    <name type="scientific">Pedobacter cryoconitis</name>
    <dbReference type="NCBI Taxonomy" id="188932"/>
    <lineage>
        <taxon>Bacteria</taxon>
        <taxon>Pseudomonadati</taxon>
        <taxon>Bacteroidota</taxon>
        <taxon>Sphingobacteriia</taxon>
        <taxon>Sphingobacteriales</taxon>
        <taxon>Sphingobacteriaceae</taxon>
        <taxon>Pedobacter</taxon>
    </lineage>
</organism>
<dbReference type="GO" id="GO:0033736">
    <property type="term" value="F:L-lysine 6-oxidase activity"/>
    <property type="evidence" value="ECO:0007669"/>
    <property type="project" value="InterPro"/>
</dbReference>
<dbReference type="OrthoDB" id="336698at2"/>
<dbReference type="Pfam" id="PF17990">
    <property type="entry name" value="LodA_N"/>
    <property type="match status" value="1"/>
</dbReference>
<accession>A0A327S8H4</accession>
<evidence type="ECO:0000313" key="4">
    <source>
        <dbReference type="Proteomes" id="UP000249754"/>
    </source>
</evidence>
<dbReference type="GO" id="GO:1900191">
    <property type="term" value="P:negative regulation of single-species biofilm formation"/>
    <property type="evidence" value="ECO:0007669"/>
    <property type="project" value="InterPro"/>
</dbReference>
<dbReference type="InterPro" id="IPR041168">
    <property type="entry name" value="LodA_N"/>
</dbReference>
<feature type="domain" description="L-Lysine epsilon oxidase N-terminal" evidence="1">
    <location>
        <begin position="6"/>
        <end position="244"/>
    </location>
</feature>
<feature type="domain" description="L-lysine epsilon oxidase C-terminal" evidence="2">
    <location>
        <begin position="378"/>
        <end position="519"/>
    </location>
</feature>
<name>A0A327S8H4_9SPHI</name>
<gene>
    <name evidence="3" type="ORF">LY11_04363</name>
</gene>
<proteinExistence type="predicted"/>
<sequence>MTLKIHPSVGVARLGNSPDQICLTPVTIGGLPFEADYYGNVTTGHVIKFKDEIGLVKRQGQPFKIYSDDGTELTLDSPDVESITWTVHLASKKAAWYQFSELKGNLLYGNSNSYHNTGVKFRNDAVTGSNRKTLLVDPGPRTISGREQAITFTKNDAPAGYPVEYPPAEVTYGTPIRTLGDLRTDNQGRLVVLGGYGNAGGDKPLTNYGGSDTWHDDISDGPVYATVVFNNGEPEQKLTAWIIVGSPDFAPEIVNISNLSDTMFDVGVRHFNLVPQLYNNGQYSTTYVADYKRDILPVIQRINRYQWVSNVQAMSAFCSNIFDFSDPSPDNLDNRMNYFSYFRRPDDIPPVLPPDEQPQQKLFREQGEDYFPMMPSGSGSNSVSEVNIVKFLALDETQYFLLSQWAKGWFVNDAVPAPYPVNPHDTASVGNCVGLPMCPGIEVTWSLQNSKLYESPYVIKHHKDEAYYQENGLTPSRDECEGGGCEPGDLTKRMACPWQADFFQCTVQYVNFTDPTINKENGKPKPPTYYSYWWPPQSPWDVIVGELTVEGQLASHNPAGVQVNYARGVNTFVQMVEHWSSLGFIRDQNAGQPGFPYIVETERVNELFSYKDVGVGEISGNPEDDETTIPVYFIEPDKRLIRNRGGRGEMLANFLETQAFKPIAVSAAGLGLPRSGSRNRR</sequence>
<reference evidence="3 4" key="1">
    <citation type="submission" date="2018-06" db="EMBL/GenBank/DDBJ databases">
        <title>Genomic Encyclopedia of Archaeal and Bacterial Type Strains, Phase II (KMG-II): from individual species to whole genera.</title>
        <authorList>
            <person name="Goeker M."/>
        </authorList>
    </citation>
    <scope>NUCLEOTIDE SEQUENCE [LARGE SCALE GENOMIC DNA]</scope>
    <source>
        <strain evidence="3 4">DSM 14825</strain>
    </source>
</reference>
<dbReference type="AlphaFoldDB" id="A0A327S8H4"/>
<evidence type="ECO:0000259" key="2">
    <source>
        <dbReference type="Pfam" id="PF18417"/>
    </source>
</evidence>
<dbReference type="InterPro" id="IPR033797">
    <property type="entry name" value="LodA"/>
</dbReference>
<evidence type="ECO:0000259" key="1">
    <source>
        <dbReference type="Pfam" id="PF17990"/>
    </source>
</evidence>
<dbReference type="GO" id="GO:0031640">
    <property type="term" value="P:killing of cells of another organism"/>
    <property type="evidence" value="ECO:0007669"/>
    <property type="project" value="InterPro"/>
</dbReference>
<dbReference type="NCBIfam" id="NF038172">
    <property type="entry name" value="Lys_ox_CTQ_LodA"/>
    <property type="match status" value="1"/>
</dbReference>
<protein>
    <submittedName>
        <fullName evidence="3">L-lysine 6-oxidase</fullName>
    </submittedName>
</protein>
<dbReference type="Pfam" id="PF18417">
    <property type="entry name" value="LodA_C"/>
    <property type="match status" value="1"/>
</dbReference>
<dbReference type="CDD" id="cd14732">
    <property type="entry name" value="LodA"/>
    <property type="match status" value="1"/>
</dbReference>
<dbReference type="RefSeq" id="WP_111635717.1">
    <property type="nucleotide sequence ID" value="NZ_QLLR01000030.1"/>
</dbReference>
<dbReference type="Proteomes" id="UP000249754">
    <property type="component" value="Unassembled WGS sequence"/>
</dbReference>
<evidence type="ECO:0000313" key="3">
    <source>
        <dbReference type="EMBL" id="RAJ24642.1"/>
    </source>
</evidence>
<dbReference type="InterPro" id="IPR041173">
    <property type="entry name" value="LodA_C"/>
</dbReference>